<evidence type="ECO:0000313" key="5">
    <source>
        <dbReference type="Proteomes" id="UP000561438"/>
    </source>
</evidence>
<feature type="compositionally biased region" description="Basic and acidic residues" evidence="1">
    <location>
        <begin position="144"/>
        <end position="156"/>
    </location>
</feature>
<feature type="compositionally biased region" description="Basic and acidic residues" evidence="1">
    <location>
        <begin position="89"/>
        <end position="100"/>
    </location>
</feature>
<reference evidence="4 5" key="1">
    <citation type="submission" date="2020-06" db="EMBL/GenBank/DDBJ databases">
        <title>Altererythrobacter sp. HHU K3-1.</title>
        <authorList>
            <person name="Zhang D."/>
            <person name="Xue H."/>
        </authorList>
    </citation>
    <scope>NUCLEOTIDE SEQUENCE [LARGE SCALE GENOMIC DNA]</scope>
    <source>
        <strain evidence="4 5">HHU K3-1</strain>
    </source>
</reference>
<organism evidence="4 5">
    <name type="scientific">Qipengyuania atrilutea</name>
    <dbReference type="NCBI Taxonomy" id="2744473"/>
    <lineage>
        <taxon>Bacteria</taxon>
        <taxon>Pseudomonadati</taxon>
        <taxon>Pseudomonadota</taxon>
        <taxon>Alphaproteobacteria</taxon>
        <taxon>Sphingomonadales</taxon>
        <taxon>Erythrobacteraceae</taxon>
        <taxon>Qipengyuania</taxon>
    </lineage>
</organism>
<dbReference type="Pfam" id="PF13717">
    <property type="entry name" value="Zn_ribbon_4"/>
    <property type="match status" value="1"/>
</dbReference>
<feature type="transmembrane region" description="Helical" evidence="2">
    <location>
        <begin position="183"/>
        <end position="206"/>
    </location>
</feature>
<evidence type="ECO:0000256" key="2">
    <source>
        <dbReference type="SAM" id="Phobius"/>
    </source>
</evidence>
<name>A0A850H8F3_9SPHN</name>
<dbReference type="AlphaFoldDB" id="A0A850H8F3"/>
<proteinExistence type="predicted"/>
<protein>
    <submittedName>
        <fullName evidence="4">Zinc-ribbon domain-containing protein</fullName>
    </submittedName>
</protein>
<keyword evidence="5" id="KW-1185">Reference proteome</keyword>
<dbReference type="EMBL" id="JABWGV010000008">
    <property type="protein sequence ID" value="NVD46073.1"/>
    <property type="molecule type" value="Genomic_DNA"/>
</dbReference>
<dbReference type="NCBIfam" id="TIGR02098">
    <property type="entry name" value="MJ0042_CXXC"/>
    <property type="match status" value="1"/>
</dbReference>
<feature type="domain" description="Zinc finger/thioredoxin putative" evidence="3">
    <location>
        <begin position="1"/>
        <end position="36"/>
    </location>
</feature>
<sequence length="317" mass="34212">MIIACPACATRYVVPDNAVGIDGRTVRCAKCKHSWFQEGPSLEEREGPPASPEPAPPARSSETAQSPERSEPAPSPRRPAEEPAASSAPDRDDERDEEVRPVAAPPAADDAPPPAPTERNATVEEPEAASAAQPDTTEQSEPATRTDTEAKRHYDAPQEEEDTGRSPFDYAPPFRPRRNPLKLFTAAAVAFAVIAASFVAAIQIWGLPDWAKGGPQFAASEPDLQMDFPIDAQERRTLPGETEYFGAKGTITNVGTETRDVPPVLIVLRDENLRVVYSFEAQPPKRTLAPGESVTISEAVTDVPTSARFADFGWSSE</sequence>
<feature type="compositionally biased region" description="Low complexity" evidence="1">
    <location>
        <begin position="101"/>
        <end position="110"/>
    </location>
</feature>
<keyword evidence="2" id="KW-0472">Membrane</keyword>
<comment type="caution">
    <text evidence="4">The sequence shown here is derived from an EMBL/GenBank/DDBJ whole genome shotgun (WGS) entry which is preliminary data.</text>
</comment>
<evidence type="ECO:0000313" key="4">
    <source>
        <dbReference type="EMBL" id="NVD46073.1"/>
    </source>
</evidence>
<gene>
    <name evidence="4" type="ORF">HUV48_13755</name>
</gene>
<dbReference type="Proteomes" id="UP000561438">
    <property type="component" value="Unassembled WGS sequence"/>
</dbReference>
<feature type="compositionally biased region" description="Polar residues" evidence="1">
    <location>
        <begin position="133"/>
        <end position="143"/>
    </location>
</feature>
<dbReference type="InterPro" id="IPR011723">
    <property type="entry name" value="Znf/thioredoxin_put"/>
</dbReference>
<evidence type="ECO:0000256" key="1">
    <source>
        <dbReference type="SAM" id="MobiDB-lite"/>
    </source>
</evidence>
<dbReference type="RefSeq" id="WP_176268301.1">
    <property type="nucleotide sequence ID" value="NZ_JABWGV010000008.1"/>
</dbReference>
<evidence type="ECO:0000259" key="3">
    <source>
        <dbReference type="Pfam" id="PF13717"/>
    </source>
</evidence>
<keyword evidence="2" id="KW-1133">Transmembrane helix</keyword>
<accession>A0A850H8F3</accession>
<keyword evidence="2" id="KW-0812">Transmembrane</keyword>
<feature type="region of interest" description="Disordered" evidence="1">
    <location>
        <begin position="38"/>
        <end position="173"/>
    </location>
</feature>